<evidence type="ECO:0000313" key="1">
    <source>
        <dbReference type="EMBL" id="KAK3063003.1"/>
    </source>
</evidence>
<proteinExistence type="predicted"/>
<comment type="caution">
    <text evidence="1">The sequence shown here is derived from an EMBL/GenBank/DDBJ whole genome shotgun (WGS) entry which is preliminary data.</text>
</comment>
<sequence>MDNVDGKQARRTGTSSPLGELFDHGIDSLNCTLASLLETAAMGFGPSRTGAFTAMVPVLPMFFSTWETYHTHTLYLGYFNGPTEGLIIATSMMVVSGIYGPEIWKTPLLDVPYVRDVNVLSRVITHQTSIRDVWVPVILGTFFVAHLPFCILNVWKARSARNEPMLPTFLQWTPMLLFLTGLIGWLGSPYTTLLKSPQEHSLVLFCLTMSLVFGRMTTKIILAHLTRQPFPYFTVMLVPLLAGAVLVNLPALGLNPVFDYTIELWYLRNYFLFAAVVYGRWAVLVINSICNYLGINCLSIPVKAREGRKIAPGQLEVEKDVSNGATTKKAQ</sequence>
<keyword evidence="2" id="KW-1185">Reference proteome</keyword>
<gene>
    <name evidence="1" type="ORF">LTS18_002956</name>
</gene>
<protein>
    <submittedName>
        <fullName evidence="1">Uncharacterized protein</fullName>
    </submittedName>
</protein>
<name>A0ACC3D7B4_9PEZI</name>
<dbReference type="Proteomes" id="UP001186974">
    <property type="component" value="Unassembled WGS sequence"/>
</dbReference>
<reference evidence="1" key="1">
    <citation type="submission" date="2024-09" db="EMBL/GenBank/DDBJ databases">
        <title>Black Yeasts Isolated from many extreme environments.</title>
        <authorList>
            <person name="Coleine C."/>
            <person name="Stajich J.E."/>
            <person name="Selbmann L."/>
        </authorList>
    </citation>
    <scope>NUCLEOTIDE SEQUENCE</scope>
    <source>
        <strain evidence="1">CCFEE 5737</strain>
    </source>
</reference>
<evidence type="ECO:0000313" key="2">
    <source>
        <dbReference type="Proteomes" id="UP001186974"/>
    </source>
</evidence>
<organism evidence="1 2">
    <name type="scientific">Coniosporium uncinatum</name>
    <dbReference type="NCBI Taxonomy" id="93489"/>
    <lineage>
        <taxon>Eukaryota</taxon>
        <taxon>Fungi</taxon>
        <taxon>Dikarya</taxon>
        <taxon>Ascomycota</taxon>
        <taxon>Pezizomycotina</taxon>
        <taxon>Dothideomycetes</taxon>
        <taxon>Dothideomycetes incertae sedis</taxon>
        <taxon>Coniosporium</taxon>
    </lineage>
</organism>
<accession>A0ACC3D7B4</accession>
<dbReference type="EMBL" id="JAWDJW010007036">
    <property type="protein sequence ID" value="KAK3063003.1"/>
    <property type="molecule type" value="Genomic_DNA"/>
</dbReference>